<reference evidence="2" key="2">
    <citation type="submission" date="2018-05" db="EMBL/GenBank/DDBJ databases">
        <title>OgluRS3 (Oryza glumaepatula Reference Sequence Version 3).</title>
        <authorList>
            <person name="Zhang J."/>
            <person name="Kudrna D."/>
            <person name="Lee S."/>
            <person name="Talag J."/>
            <person name="Welchert J."/>
            <person name="Wing R.A."/>
        </authorList>
    </citation>
    <scope>NUCLEOTIDE SEQUENCE [LARGE SCALE GENOMIC DNA]</scope>
</reference>
<evidence type="ECO:0000313" key="3">
    <source>
        <dbReference type="Proteomes" id="UP000026961"/>
    </source>
</evidence>
<dbReference type="AlphaFoldDB" id="A0A0D9ZPE0"/>
<dbReference type="HOGENOM" id="CLU_188667_0_0_1"/>
<reference evidence="2" key="1">
    <citation type="submission" date="2015-04" db="UniProtKB">
        <authorList>
            <consortium name="EnsemblPlants"/>
        </authorList>
    </citation>
    <scope>IDENTIFICATION</scope>
</reference>
<dbReference type="Gramene" id="OGLUM04G21990.1">
    <property type="protein sequence ID" value="OGLUM04G21990.1"/>
    <property type="gene ID" value="OGLUM04G21990"/>
</dbReference>
<name>A0A0D9ZPE0_9ORYZ</name>
<dbReference type="Proteomes" id="UP000026961">
    <property type="component" value="Chromosome 4"/>
</dbReference>
<evidence type="ECO:0000256" key="1">
    <source>
        <dbReference type="SAM" id="MobiDB-lite"/>
    </source>
</evidence>
<proteinExistence type="predicted"/>
<protein>
    <submittedName>
        <fullName evidence="2">Uncharacterized protein</fullName>
    </submittedName>
</protein>
<dbReference type="EnsemblPlants" id="OGLUM04G21990.1">
    <property type="protein sequence ID" value="OGLUM04G21990.1"/>
    <property type="gene ID" value="OGLUM04G21990"/>
</dbReference>
<keyword evidence="3" id="KW-1185">Reference proteome</keyword>
<evidence type="ECO:0000313" key="2">
    <source>
        <dbReference type="EnsemblPlants" id="OGLUM04G21990.1"/>
    </source>
</evidence>
<sequence>MAPTPTNFTGDRGRDGGLNPISIQRKLPPSPPLPPVLVVGDGGRDGGLPPSLLPTKSADDKRKGWPYPTSSPPLPTMYADDTGPCRHWSS</sequence>
<feature type="region of interest" description="Disordered" evidence="1">
    <location>
        <begin position="1"/>
        <end position="90"/>
    </location>
</feature>
<accession>A0A0D9ZPE0</accession>
<organism evidence="2">
    <name type="scientific">Oryza glumipatula</name>
    <dbReference type="NCBI Taxonomy" id="40148"/>
    <lineage>
        <taxon>Eukaryota</taxon>
        <taxon>Viridiplantae</taxon>
        <taxon>Streptophyta</taxon>
        <taxon>Embryophyta</taxon>
        <taxon>Tracheophyta</taxon>
        <taxon>Spermatophyta</taxon>
        <taxon>Magnoliopsida</taxon>
        <taxon>Liliopsida</taxon>
        <taxon>Poales</taxon>
        <taxon>Poaceae</taxon>
        <taxon>BOP clade</taxon>
        <taxon>Oryzoideae</taxon>
        <taxon>Oryzeae</taxon>
        <taxon>Oryzinae</taxon>
        <taxon>Oryza</taxon>
    </lineage>
</organism>